<evidence type="ECO:0000313" key="5">
    <source>
        <dbReference type="Proteomes" id="UP000762676"/>
    </source>
</evidence>
<dbReference type="EMBL" id="BMAT01007037">
    <property type="protein sequence ID" value="GFS24692.1"/>
    <property type="molecule type" value="Genomic_DNA"/>
</dbReference>
<keyword evidence="1" id="KW-0677">Repeat</keyword>
<evidence type="ECO:0000256" key="1">
    <source>
        <dbReference type="ARBA" id="ARBA00022737"/>
    </source>
</evidence>
<feature type="repeat" description="ANK" evidence="3">
    <location>
        <begin position="74"/>
        <end position="106"/>
    </location>
</feature>
<comment type="caution">
    <text evidence="4">The sequence shown here is derived from an EMBL/GenBank/DDBJ whole genome shotgun (WGS) entry which is preliminary data.</text>
</comment>
<dbReference type="PANTHER" id="PTHR24171">
    <property type="entry name" value="ANKYRIN REPEAT DOMAIN-CONTAINING PROTEIN 39-RELATED"/>
    <property type="match status" value="1"/>
</dbReference>
<dbReference type="Proteomes" id="UP000762676">
    <property type="component" value="Unassembled WGS sequence"/>
</dbReference>
<dbReference type="InterPro" id="IPR036770">
    <property type="entry name" value="Ankyrin_rpt-contain_sf"/>
</dbReference>
<protein>
    <submittedName>
        <fullName evidence="4">Ankyrin repeat family A protein 2</fullName>
    </submittedName>
</protein>
<organism evidence="4 5">
    <name type="scientific">Elysia marginata</name>
    <dbReference type="NCBI Taxonomy" id="1093978"/>
    <lineage>
        <taxon>Eukaryota</taxon>
        <taxon>Metazoa</taxon>
        <taxon>Spiralia</taxon>
        <taxon>Lophotrochozoa</taxon>
        <taxon>Mollusca</taxon>
        <taxon>Gastropoda</taxon>
        <taxon>Heterobranchia</taxon>
        <taxon>Euthyneura</taxon>
        <taxon>Panpulmonata</taxon>
        <taxon>Sacoglossa</taxon>
        <taxon>Placobranchoidea</taxon>
        <taxon>Plakobranchidae</taxon>
        <taxon>Elysia</taxon>
    </lineage>
</organism>
<dbReference type="Gene3D" id="1.25.40.20">
    <property type="entry name" value="Ankyrin repeat-containing domain"/>
    <property type="match status" value="1"/>
</dbReference>
<dbReference type="InterPro" id="IPR002110">
    <property type="entry name" value="Ankyrin_rpt"/>
</dbReference>
<evidence type="ECO:0000256" key="3">
    <source>
        <dbReference type="PROSITE-ProRule" id="PRU00023"/>
    </source>
</evidence>
<name>A0AAV4JPI6_9GAST</name>
<gene>
    <name evidence="4" type="ORF">ElyMa_003422000</name>
</gene>
<accession>A0AAV4JPI6</accession>
<sequence length="122" mass="13349">MPALVDPVTPLLWRACLAGDVTLIDGELQNGRADPHTLDRNGESCLHMAARGGQTKGLERLLDEGLRLDHTNHNGQTPLHVAVNLDNLDIVRTIAQHGADLDITTKVSHHSMATRRIIRDAK</sequence>
<dbReference type="PROSITE" id="PS50088">
    <property type="entry name" value="ANK_REPEAT"/>
    <property type="match status" value="2"/>
</dbReference>
<dbReference type="SMART" id="SM00248">
    <property type="entry name" value="ANK"/>
    <property type="match status" value="2"/>
</dbReference>
<keyword evidence="2 3" id="KW-0040">ANK repeat</keyword>
<feature type="repeat" description="ANK" evidence="3">
    <location>
        <begin position="41"/>
        <end position="73"/>
    </location>
</feature>
<keyword evidence="5" id="KW-1185">Reference proteome</keyword>
<dbReference type="Pfam" id="PF12796">
    <property type="entry name" value="Ank_2"/>
    <property type="match status" value="1"/>
</dbReference>
<evidence type="ECO:0000256" key="2">
    <source>
        <dbReference type="ARBA" id="ARBA00023043"/>
    </source>
</evidence>
<dbReference type="SUPFAM" id="SSF48403">
    <property type="entry name" value="Ankyrin repeat"/>
    <property type="match status" value="1"/>
</dbReference>
<proteinExistence type="predicted"/>
<dbReference type="PROSITE" id="PS50297">
    <property type="entry name" value="ANK_REP_REGION"/>
    <property type="match status" value="2"/>
</dbReference>
<evidence type="ECO:0000313" key="4">
    <source>
        <dbReference type="EMBL" id="GFS24692.1"/>
    </source>
</evidence>
<reference evidence="4 5" key="1">
    <citation type="journal article" date="2021" name="Elife">
        <title>Chloroplast acquisition without the gene transfer in kleptoplastic sea slugs, Plakobranchus ocellatus.</title>
        <authorList>
            <person name="Maeda T."/>
            <person name="Takahashi S."/>
            <person name="Yoshida T."/>
            <person name="Shimamura S."/>
            <person name="Takaki Y."/>
            <person name="Nagai Y."/>
            <person name="Toyoda A."/>
            <person name="Suzuki Y."/>
            <person name="Arimoto A."/>
            <person name="Ishii H."/>
            <person name="Satoh N."/>
            <person name="Nishiyama T."/>
            <person name="Hasebe M."/>
            <person name="Maruyama T."/>
            <person name="Minagawa J."/>
            <person name="Obokata J."/>
            <person name="Shigenobu S."/>
        </authorList>
    </citation>
    <scope>NUCLEOTIDE SEQUENCE [LARGE SCALE GENOMIC DNA]</scope>
</reference>
<dbReference type="AlphaFoldDB" id="A0AAV4JPI6"/>